<dbReference type="Proteomes" id="UP000324222">
    <property type="component" value="Unassembled WGS sequence"/>
</dbReference>
<reference evidence="1 2" key="1">
    <citation type="submission" date="2019-05" db="EMBL/GenBank/DDBJ databases">
        <title>Another draft genome of Portunus trituberculatus and its Hox gene families provides insights of decapod evolution.</title>
        <authorList>
            <person name="Jeong J.-H."/>
            <person name="Song I."/>
            <person name="Kim S."/>
            <person name="Choi T."/>
            <person name="Kim D."/>
            <person name="Ryu S."/>
            <person name="Kim W."/>
        </authorList>
    </citation>
    <scope>NUCLEOTIDE SEQUENCE [LARGE SCALE GENOMIC DNA]</scope>
    <source>
        <tissue evidence="1">Muscle</tissue>
    </source>
</reference>
<dbReference type="EMBL" id="VSRR010072174">
    <property type="protein sequence ID" value="MPC86677.1"/>
    <property type="molecule type" value="Genomic_DNA"/>
</dbReference>
<organism evidence="1 2">
    <name type="scientific">Portunus trituberculatus</name>
    <name type="common">Swimming crab</name>
    <name type="synonym">Neptunus trituberculatus</name>
    <dbReference type="NCBI Taxonomy" id="210409"/>
    <lineage>
        <taxon>Eukaryota</taxon>
        <taxon>Metazoa</taxon>
        <taxon>Ecdysozoa</taxon>
        <taxon>Arthropoda</taxon>
        <taxon>Crustacea</taxon>
        <taxon>Multicrustacea</taxon>
        <taxon>Malacostraca</taxon>
        <taxon>Eumalacostraca</taxon>
        <taxon>Eucarida</taxon>
        <taxon>Decapoda</taxon>
        <taxon>Pleocyemata</taxon>
        <taxon>Brachyura</taxon>
        <taxon>Eubrachyura</taxon>
        <taxon>Portunoidea</taxon>
        <taxon>Portunidae</taxon>
        <taxon>Portuninae</taxon>
        <taxon>Portunus</taxon>
    </lineage>
</organism>
<sequence>MARKKASRITSTLGIGCGWIGYGLSTRCASRPRRPVCIERLAPPMELGWNDYEQYRAKVGALPIFGANDKQRVAEMTEHNALRAVFGPDDTCRGQICLL</sequence>
<keyword evidence="2" id="KW-1185">Reference proteome</keyword>
<dbReference type="AlphaFoldDB" id="A0A5B7IZ19"/>
<gene>
    <name evidence="1" type="ORF">E2C01_081513</name>
</gene>
<evidence type="ECO:0000313" key="1">
    <source>
        <dbReference type="EMBL" id="MPC86677.1"/>
    </source>
</evidence>
<protein>
    <submittedName>
        <fullName evidence="1">Uncharacterized protein</fullName>
    </submittedName>
</protein>
<evidence type="ECO:0000313" key="2">
    <source>
        <dbReference type="Proteomes" id="UP000324222"/>
    </source>
</evidence>
<proteinExistence type="predicted"/>
<accession>A0A5B7IZ19</accession>
<name>A0A5B7IZ19_PORTR</name>
<comment type="caution">
    <text evidence="1">The sequence shown here is derived from an EMBL/GenBank/DDBJ whole genome shotgun (WGS) entry which is preliminary data.</text>
</comment>